<keyword evidence="4" id="KW-1185">Reference proteome</keyword>
<evidence type="ECO:0000313" key="3">
    <source>
        <dbReference type="EMBL" id="SFH60549.1"/>
    </source>
</evidence>
<sequence>MTDNSFPPDLSSELPAPREEEPASLRQDILDELADHLACSLQRERVKTANERQAATNVLNRFGNPASIARKLWFDAMREKIMNQRLTMALMCVTFLVVSGLAVMMWKSLETSQATQAAMLERQQEFFNSLLTTIQDQKPAEKIPDGWAKLDVKLESVSGAPVKGAAWVEFTMPTGDRQYFKTTEESDGQGIIQLGLLPWGSHRINFRLPELNVFSSRVVELRPGSDETFRIQCPVSIPNSTVELSVTPPPEIRELPIAFLGTVRGSISINGTDWTFNELPGTQILFNSNGQILGEVLERKVIRNDGKDKFEFQFLHRPLIVLGNRAEFGLDPFVMISTTEPLLPQPTENATGPQHVILIPSLPTTIMSGRGTGQSSAISDADSNNVISIEFGNKSPYWTAYIAQAAQLLSTLKQQQTENQK</sequence>
<dbReference type="EMBL" id="FOQD01000001">
    <property type="protein sequence ID" value="SFH60549.1"/>
    <property type="molecule type" value="Genomic_DNA"/>
</dbReference>
<evidence type="ECO:0000256" key="2">
    <source>
        <dbReference type="SAM" id="Phobius"/>
    </source>
</evidence>
<gene>
    <name evidence="3" type="ORF">SAMN05421753_101406</name>
</gene>
<feature type="transmembrane region" description="Helical" evidence="2">
    <location>
        <begin position="86"/>
        <end position="106"/>
    </location>
</feature>
<dbReference type="STRING" id="1576369.SAMN05421753_101406"/>
<organism evidence="3 4">
    <name type="scientific">Planctomicrobium piriforme</name>
    <dbReference type="NCBI Taxonomy" id="1576369"/>
    <lineage>
        <taxon>Bacteria</taxon>
        <taxon>Pseudomonadati</taxon>
        <taxon>Planctomycetota</taxon>
        <taxon>Planctomycetia</taxon>
        <taxon>Planctomycetales</taxon>
        <taxon>Planctomycetaceae</taxon>
        <taxon>Planctomicrobium</taxon>
    </lineage>
</organism>
<dbReference type="Proteomes" id="UP000199518">
    <property type="component" value="Unassembled WGS sequence"/>
</dbReference>
<evidence type="ECO:0000256" key="1">
    <source>
        <dbReference type="SAM" id="MobiDB-lite"/>
    </source>
</evidence>
<dbReference type="OrthoDB" id="291021at2"/>
<accession>A0A1I3BF27</accession>
<keyword evidence="2" id="KW-0472">Membrane</keyword>
<dbReference type="AlphaFoldDB" id="A0A1I3BF27"/>
<evidence type="ECO:0000313" key="4">
    <source>
        <dbReference type="Proteomes" id="UP000199518"/>
    </source>
</evidence>
<keyword evidence="2" id="KW-0812">Transmembrane</keyword>
<reference evidence="4" key="1">
    <citation type="submission" date="2016-10" db="EMBL/GenBank/DDBJ databases">
        <authorList>
            <person name="Varghese N."/>
            <person name="Submissions S."/>
        </authorList>
    </citation>
    <scope>NUCLEOTIDE SEQUENCE [LARGE SCALE GENOMIC DNA]</scope>
    <source>
        <strain evidence="4">DSM 26348</strain>
    </source>
</reference>
<keyword evidence="2" id="KW-1133">Transmembrane helix</keyword>
<protein>
    <submittedName>
        <fullName evidence="3">Uncharacterized protein</fullName>
    </submittedName>
</protein>
<name>A0A1I3BF27_9PLAN</name>
<dbReference type="RefSeq" id="WP_092047460.1">
    <property type="nucleotide sequence ID" value="NZ_FOQD01000001.1"/>
</dbReference>
<proteinExistence type="predicted"/>
<feature type="region of interest" description="Disordered" evidence="1">
    <location>
        <begin position="1"/>
        <end position="22"/>
    </location>
</feature>